<name>A0A1G6HMN1_9BACI</name>
<sequence length="255" mass="29566">MNDVLPSEEFKKRSEQEQKELLERWRALYKNKDICEKMGMREGPYYALLQKLNVPRELKRYKQSVIPLSLLKEYKSQVPDYETFMQIDTKQQFYLMWGVYEKRYKKQRAKLAEALGASKPKVYVLRDKLRKWAEKNRLEIDQVVREIEEETKRQAMSAVISGAGSEVAATIEAVDEVVESGENLHDLSENSHAIELSGAYRGDVLSKRLKKIADFLADEGNQFEIQLAIKEIPNSAGVDEKEEIMKKVLGLLMDK</sequence>
<dbReference type="STRING" id="1464122.SAMN05421737_10484"/>
<dbReference type="AlphaFoldDB" id="A0A1G6HMN1"/>
<evidence type="ECO:0000313" key="2">
    <source>
        <dbReference type="Proteomes" id="UP000242662"/>
    </source>
</evidence>
<gene>
    <name evidence="1" type="ORF">SAMN05421737_10484</name>
</gene>
<reference evidence="2" key="1">
    <citation type="submission" date="2016-09" db="EMBL/GenBank/DDBJ databases">
        <authorList>
            <person name="Varghese N."/>
            <person name="Submissions S."/>
        </authorList>
    </citation>
    <scope>NUCLEOTIDE SEQUENCE [LARGE SCALE GENOMIC DNA]</scope>
    <source>
        <strain evidence="2">25nlg</strain>
    </source>
</reference>
<dbReference type="Proteomes" id="UP000242662">
    <property type="component" value="Unassembled WGS sequence"/>
</dbReference>
<protein>
    <submittedName>
        <fullName evidence="1">Uncharacterized protein</fullName>
    </submittedName>
</protein>
<keyword evidence="2" id="KW-1185">Reference proteome</keyword>
<organism evidence="1 2">
    <name type="scientific">Shouchella lonarensis</name>
    <dbReference type="NCBI Taxonomy" id="1464122"/>
    <lineage>
        <taxon>Bacteria</taxon>
        <taxon>Bacillati</taxon>
        <taxon>Bacillota</taxon>
        <taxon>Bacilli</taxon>
        <taxon>Bacillales</taxon>
        <taxon>Bacillaceae</taxon>
        <taxon>Shouchella</taxon>
    </lineage>
</organism>
<proteinExistence type="predicted"/>
<dbReference type="EMBL" id="FMYM01000004">
    <property type="protein sequence ID" value="SDB95567.1"/>
    <property type="molecule type" value="Genomic_DNA"/>
</dbReference>
<accession>A0A1G6HMN1</accession>
<evidence type="ECO:0000313" key="1">
    <source>
        <dbReference type="EMBL" id="SDB95567.1"/>
    </source>
</evidence>